<reference evidence="2 3" key="1">
    <citation type="submission" date="2024-09" db="EMBL/GenBank/DDBJ databases">
        <authorList>
            <person name="Sun Q."/>
            <person name="Mori K."/>
        </authorList>
    </citation>
    <scope>NUCLEOTIDE SEQUENCE [LARGE SCALE GENOMIC DNA]</scope>
    <source>
        <strain evidence="2 3">CECT 8726</strain>
    </source>
</reference>
<feature type="transmembrane region" description="Helical" evidence="1">
    <location>
        <begin position="60"/>
        <end position="80"/>
    </location>
</feature>
<evidence type="ECO:0000256" key="1">
    <source>
        <dbReference type="SAM" id="Phobius"/>
    </source>
</evidence>
<keyword evidence="1" id="KW-0472">Membrane</keyword>
<sequence>MIALAAIAVLLVAALIGSLISKRAGYEASEWLGWLFGNVVFLCVFGGGVYVILWGIRIHYPVPILVGFAIVVFVGGYFWYSIRRGPGG</sequence>
<gene>
    <name evidence="2" type="ORF">ACFFUT_05275</name>
</gene>
<protein>
    <recommendedName>
        <fullName evidence="4">GlsB/YeaQ/YmgE family stress response membrane protein</fullName>
    </recommendedName>
</protein>
<keyword evidence="3" id="KW-1185">Reference proteome</keyword>
<evidence type="ECO:0000313" key="2">
    <source>
        <dbReference type="EMBL" id="MFB9231195.1"/>
    </source>
</evidence>
<keyword evidence="1" id="KW-0812">Transmembrane</keyword>
<accession>A0ABV5JCK8</accession>
<evidence type="ECO:0008006" key="4">
    <source>
        <dbReference type="Google" id="ProtNLM"/>
    </source>
</evidence>
<name>A0ABV5JCK8_9RHOB</name>
<comment type="caution">
    <text evidence="2">The sequence shown here is derived from an EMBL/GenBank/DDBJ whole genome shotgun (WGS) entry which is preliminary data.</text>
</comment>
<evidence type="ECO:0000313" key="3">
    <source>
        <dbReference type="Proteomes" id="UP001589683"/>
    </source>
</evidence>
<proteinExistence type="predicted"/>
<dbReference type="Proteomes" id="UP001589683">
    <property type="component" value="Unassembled WGS sequence"/>
</dbReference>
<feature type="transmembrane region" description="Helical" evidence="1">
    <location>
        <begin position="31"/>
        <end position="53"/>
    </location>
</feature>
<organism evidence="2 3">
    <name type="scientific">Pseudohalocynthiibacter aestuariivivens</name>
    <dbReference type="NCBI Taxonomy" id="1591409"/>
    <lineage>
        <taxon>Bacteria</taxon>
        <taxon>Pseudomonadati</taxon>
        <taxon>Pseudomonadota</taxon>
        <taxon>Alphaproteobacteria</taxon>
        <taxon>Rhodobacterales</taxon>
        <taxon>Paracoccaceae</taxon>
        <taxon>Pseudohalocynthiibacter</taxon>
    </lineage>
</organism>
<dbReference type="EMBL" id="JBHMEA010000016">
    <property type="protein sequence ID" value="MFB9231195.1"/>
    <property type="molecule type" value="Genomic_DNA"/>
</dbReference>
<keyword evidence="1" id="KW-1133">Transmembrane helix</keyword>
<dbReference type="RefSeq" id="WP_213889064.1">
    <property type="nucleotide sequence ID" value="NZ_JAGFNU010000005.1"/>
</dbReference>